<evidence type="ECO:0000313" key="5">
    <source>
        <dbReference type="EMBL" id="MBE7365978.1"/>
    </source>
</evidence>
<dbReference type="Pfam" id="PF05433">
    <property type="entry name" value="Rick_17kDa_Anti"/>
    <property type="match status" value="1"/>
</dbReference>
<evidence type="ECO:0000256" key="3">
    <source>
        <dbReference type="SAM" id="SignalP"/>
    </source>
</evidence>
<dbReference type="InterPro" id="IPR051407">
    <property type="entry name" value="Bact_OM_lipoprot/Surf_antigen"/>
</dbReference>
<dbReference type="Proteomes" id="UP000806285">
    <property type="component" value="Unassembled WGS sequence"/>
</dbReference>
<protein>
    <submittedName>
        <fullName evidence="5">Glycine zipper 2TM domain-containing protein</fullName>
    </submittedName>
</protein>
<feature type="signal peptide" evidence="3">
    <location>
        <begin position="1"/>
        <end position="19"/>
    </location>
</feature>
<accession>A0ABR9RXJ9</accession>
<keyword evidence="2" id="KW-0472">Membrane</keyword>
<keyword evidence="6" id="KW-1185">Reference proteome</keyword>
<evidence type="ECO:0000256" key="1">
    <source>
        <dbReference type="ARBA" id="ARBA00004370"/>
    </source>
</evidence>
<reference evidence="5 6" key="1">
    <citation type="submission" date="2020-10" db="EMBL/GenBank/DDBJ databases">
        <title>Ramlibacter sp. HM2 16S ribosomal RNA gene Genome sequencing and assembly.</title>
        <authorList>
            <person name="Kang M."/>
        </authorList>
    </citation>
    <scope>NUCLEOTIDE SEQUENCE [LARGE SCALE GENOMIC DNA]</scope>
    <source>
        <strain evidence="5 6">HM2</strain>
    </source>
</reference>
<gene>
    <name evidence="5" type="ORF">IM787_00225</name>
</gene>
<name>A0ABR9RXJ9_9BURK</name>
<dbReference type="PANTHER" id="PTHR35603:SF2">
    <property type="entry name" value="OUTER MEMBRANE LIPOPROTEIN"/>
    <property type="match status" value="1"/>
</dbReference>
<organism evidence="5 6">
    <name type="scientific">Ramlibacter pallidus</name>
    <dbReference type="NCBI Taxonomy" id="2780087"/>
    <lineage>
        <taxon>Bacteria</taxon>
        <taxon>Pseudomonadati</taxon>
        <taxon>Pseudomonadota</taxon>
        <taxon>Betaproteobacteria</taxon>
        <taxon>Burkholderiales</taxon>
        <taxon>Comamonadaceae</taxon>
        <taxon>Ramlibacter</taxon>
    </lineage>
</organism>
<evidence type="ECO:0000313" key="6">
    <source>
        <dbReference type="Proteomes" id="UP000806285"/>
    </source>
</evidence>
<sequence>MKQTLLFTALGLAALGASAQEVGRVISSTPVIQQVAVPRTYCNQGAPVLVQPQTSGGGGLLGAIAGAAIGSTIGGGSGTAAAMLIGSVGGAIVGNNIEANGQRPYYAGTQPQCSTETSYENRAVAYNVTYEYAGREYTVQMPHDPGATIPLQVSPVGSSGGSYYPPVQAGAPVIAPPVTTVTQVAPVIVQPYAAYPAYPAYPVYAPYPAYRPAFPIGISFGYHYHGGHRHHRRHRH</sequence>
<proteinExistence type="predicted"/>
<keyword evidence="3" id="KW-0732">Signal</keyword>
<dbReference type="InterPro" id="IPR008816">
    <property type="entry name" value="Gly_zipper_2TM_dom"/>
</dbReference>
<dbReference type="EMBL" id="JADDIV010000001">
    <property type="protein sequence ID" value="MBE7365978.1"/>
    <property type="molecule type" value="Genomic_DNA"/>
</dbReference>
<evidence type="ECO:0000256" key="2">
    <source>
        <dbReference type="ARBA" id="ARBA00023136"/>
    </source>
</evidence>
<feature type="chain" id="PRO_5047406530" evidence="3">
    <location>
        <begin position="20"/>
        <end position="236"/>
    </location>
</feature>
<comment type="caution">
    <text evidence="5">The sequence shown here is derived from an EMBL/GenBank/DDBJ whole genome shotgun (WGS) entry which is preliminary data.</text>
</comment>
<evidence type="ECO:0000259" key="4">
    <source>
        <dbReference type="Pfam" id="PF05433"/>
    </source>
</evidence>
<dbReference type="RefSeq" id="WP_193674626.1">
    <property type="nucleotide sequence ID" value="NZ_JADDIV010000001.1"/>
</dbReference>
<feature type="domain" description="Glycine zipper 2TM" evidence="4">
    <location>
        <begin position="57"/>
        <end position="98"/>
    </location>
</feature>
<comment type="subcellular location">
    <subcellularLocation>
        <location evidence="1">Membrane</location>
    </subcellularLocation>
</comment>
<dbReference type="PANTHER" id="PTHR35603">
    <property type="match status" value="1"/>
</dbReference>